<protein>
    <submittedName>
        <fullName evidence="1">Uncharacterized protein</fullName>
    </submittedName>
</protein>
<dbReference type="KEGG" id="vg:65108200"/>
<dbReference type="Proteomes" id="UP000250157">
    <property type="component" value="Segment"/>
</dbReference>
<keyword evidence="2" id="KW-1185">Reference proteome</keyword>
<proteinExistence type="predicted"/>
<dbReference type="GeneID" id="65108200"/>
<dbReference type="RefSeq" id="YP_010090708.1">
    <property type="nucleotide sequence ID" value="NC_055721.1"/>
</dbReference>
<sequence>MSHIIVGSRVQVSSASRSCIKGLQGVVLDIRPWATAGGIADELVIKADNGQVGYVRRKFATLINPSLEGHYVKTKESIVSNDGHQKGQELYALCTLVDGDYANIVFQGDFAWVEISNLEDLGKAKPKHFGTI</sequence>
<name>A0A2Z5ZCA2_9CAUD</name>
<organism evidence="1 2">
    <name type="scientific">Escherichia phage EcS1</name>
    <dbReference type="NCBI Taxonomy" id="2083276"/>
    <lineage>
        <taxon>Viruses</taxon>
        <taxon>Duplodnaviria</taxon>
        <taxon>Heunggongvirae</taxon>
        <taxon>Uroviricota</taxon>
        <taxon>Caudoviricetes</taxon>
        <taxon>Pantevenvirales</taxon>
        <taxon>Straboviridae</taxon>
        <taxon>Tevenvirinae</taxon>
        <taxon>Kagamiyamavirus</taxon>
        <taxon>Kagamiyamavirus ecs1</taxon>
    </lineage>
</organism>
<accession>A0A2Z5ZCA2</accession>
<reference evidence="1 2" key="1">
    <citation type="submission" date="2018-02" db="EMBL/GenBank/DDBJ databases">
        <title>Full genome sequencing of a novel polyvalent bacteriophage as one of T4-Family member.</title>
        <authorList>
            <person name="Kawasaki T."/>
            <person name="Saad A.M."/>
            <person name="Yamada T."/>
        </authorList>
    </citation>
    <scope>NUCLEOTIDE SEQUENCE [LARGE SCALE GENOMIC DNA]</scope>
    <source>
        <strain evidence="1 2">EcS1</strain>
    </source>
</reference>
<evidence type="ECO:0000313" key="2">
    <source>
        <dbReference type="Proteomes" id="UP000250157"/>
    </source>
</evidence>
<evidence type="ECO:0000313" key="1">
    <source>
        <dbReference type="EMBL" id="BBC78061.1"/>
    </source>
</evidence>
<dbReference type="EMBL" id="LC371242">
    <property type="protein sequence ID" value="BBC78061.1"/>
    <property type="molecule type" value="Genomic_DNA"/>
</dbReference>